<comment type="caution">
    <text evidence="3">The sequence shown here is derived from an EMBL/GenBank/DDBJ whole genome shotgun (WGS) entry which is preliminary data.</text>
</comment>
<accession>A0A8S3TQX3</accession>
<dbReference type="EMBL" id="CAJPWZ010002342">
    <property type="protein sequence ID" value="CAG2236129.1"/>
    <property type="molecule type" value="Genomic_DNA"/>
</dbReference>
<dbReference type="Proteomes" id="UP000683360">
    <property type="component" value="Unassembled WGS sequence"/>
</dbReference>
<name>A0A8S3TQX3_MYTED</name>
<evidence type="ECO:0000256" key="2">
    <source>
        <dbReference type="SAM" id="MobiDB-lite"/>
    </source>
</evidence>
<feature type="repeat" description="WD" evidence="1">
    <location>
        <begin position="21"/>
        <end position="47"/>
    </location>
</feature>
<reference evidence="3" key="1">
    <citation type="submission" date="2021-03" db="EMBL/GenBank/DDBJ databases">
        <authorList>
            <person name="Bekaert M."/>
        </authorList>
    </citation>
    <scope>NUCLEOTIDE SEQUENCE</scope>
</reference>
<proteinExistence type="predicted"/>
<organism evidence="3 4">
    <name type="scientific">Mytilus edulis</name>
    <name type="common">Blue mussel</name>
    <dbReference type="NCBI Taxonomy" id="6550"/>
    <lineage>
        <taxon>Eukaryota</taxon>
        <taxon>Metazoa</taxon>
        <taxon>Spiralia</taxon>
        <taxon>Lophotrochozoa</taxon>
        <taxon>Mollusca</taxon>
        <taxon>Bivalvia</taxon>
        <taxon>Autobranchia</taxon>
        <taxon>Pteriomorphia</taxon>
        <taxon>Mytilida</taxon>
        <taxon>Mytiloidea</taxon>
        <taxon>Mytilidae</taxon>
        <taxon>Mytilinae</taxon>
        <taxon>Mytilus</taxon>
    </lineage>
</organism>
<dbReference type="InterPro" id="IPR001680">
    <property type="entry name" value="WD40_rpt"/>
</dbReference>
<dbReference type="Gene3D" id="2.130.10.10">
    <property type="entry name" value="YVTN repeat-like/Quinoprotein amine dehydrogenase"/>
    <property type="match status" value="1"/>
</dbReference>
<keyword evidence="1" id="KW-0853">WD repeat</keyword>
<dbReference type="InterPro" id="IPR036322">
    <property type="entry name" value="WD40_repeat_dom_sf"/>
</dbReference>
<dbReference type="OrthoDB" id="6137220at2759"/>
<evidence type="ECO:0000256" key="1">
    <source>
        <dbReference type="PROSITE-ProRule" id="PRU00221"/>
    </source>
</evidence>
<evidence type="ECO:0000313" key="4">
    <source>
        <dbReference type="Proteomes" id="UP000683360"/>
    </source>
</evidence>
<dbReference type="SUPFAM" id="SSF50978">
    <property type="entry name" value="WD40 repeat-like"/>
    <property type="match status" value="1"/>
</dbReference>
<feature type="region of interest" description="Disordered" evidence="2">
    <location>
        <begin position="151"/>
        <end position="183"/>
    </location>
</feature>
<dbReference type="InterPro" id="IPR015943">
    <property type="entry name" value="WD40/YVTN_repeat-like_dom_sf"/>
</dbReference>
<keyword evidence="4" id="KW-1185">Reference proteome</keyword>
<dbReference type="AlphaFoldDB" id="A0A8S3TQX3"/>
<protein>
    <submittedName>
        <fullName evidence="3">Uncharacterized protein</fullName>
    </submittedName>
</protein>
<gene>
    <name evidence="3" type="ORF">MEDL_48670</name>
</gene>
<sequence length="183" mass="21178">MKYKRIDSPLSVALDEVQFLDDEKVVSAHDDYIIRVWDVESGKLLNRLTGHSKQAMLTVPHDGPYFLSYGFMDEEVIKLWDRNNFKCLASFKFDTTLRKLHFCGDNETFVTSTDNPVNIVHWSLHGGGHTSKALKDYPKLQRKNYNIQLEIETEEDMAVEPDDPDTDPEEPEDSEEECSDLEY</sequence>
<evidence type="ECO:0000313" key="3">
    <source>
        <dbReference type="EMBL" id="CAG2236129.1"/>
    </source>
</evidence>
<dbReference type="PROSITE" id="PS50082">
    <property type="entry name" value="WD_REPEATS_2"/>
    <property type="match status" value="1"/>
</dbReference>